<evidence type="ECO:0000313" key="1">
    <source>
        <dbReference type="EMBL" id="QIG56891.1"/>
    </source>
</evidence>
<accession>A0A6G6XH35</accession>
<keyword evidence="2" id="KW-1185">Reference proteome</keyword>
<dbReference type="InterPro" id="IPR057378">
    <property type="entry name" value="Pre_tape_measure"/>
</dbReference>
<proteinExistence type="predicted"/>
<reference evidence="1 2" key="1">
    <citation type="submission" date="2019-10" db="EMBL/GenBank/DDBJ databases">
        <title>Genome of the temperate Pseudomonas aerugionosa phage vB_Pae-SS2019XI.</title>
        <authorList>
            <person name="Hammerl J.A."/>
            <person name="Jaeckel C."/>
            <person name="Schnehle S."/>
            <person name="Schmoger S."/>
        </authorList>
    </citation>
    <scope>NUCLEOTIDE SEQUENCE [LARGE SCALE GENOMIC DNA]</scope>
</reference>
<dbReference type="EMBL" id="MN536026">
    <property type="protein sequence ID" value="QIG56891.1"/>
    <property type="molecule type" value="Genomic_DNA"/>
</dbReference>
<name>A0A6G6XH35_9CAUD</name>
<protein>
    <submittedName>
        <fullName evidence="1">Tail assembly chaperone</fullName>
    </submittedName>
</protein>
<sequence>MALSDYTPERREVCVNGKPLFYVEGLSLETLALLIRTHMPDFEAVFAILINSEQAGGDFNGQLQRAALGIAQQAPGLAANIIAACSGEELSADLVRSASRLPFTAQVEALTQIGELTFREAGGIKKAMESLITLLARMRAGLPDETRTPASSAITRESGAT</sequence>
<dbReference type="Pfam" id="PF23789">
    <property type="entry name" value="Pre_tape_measure"/>
    <property type="match status" value="1"/>
</dbReference>
<dbReference type="Proteomes" id="UP000502584">
    <property type="component" value="Segment"/>
</dbReference>
<gene>
    <name evidence="1" type="ORF">vBPaeSS2019XI_013</name>
</gene>
<evidence type="ECO:0000313" key="2">
    <source>
        <dbReference type="Proteomes" id="UP000502584"/>
    </source>
</evidence>
<organism evidence="1 2">
    <name type="scientific">Pseudomonas phage vB_Pae-SS2019XI</name>
    <dbReference type="NCBI Taxonomy" id="2660688"/>
    <lineage>
        <taxon>Viruses</taxon>
        <taxon>Duplodnaviria</taxon>
        <taxon>Heunggongvirae</taxon>
        <taxon>Uroviricota</taxon>
        <taxon>Caudoviricetes</taxon>
        <taxon>Casjensviridae</taxon>
        <taxon>Maxdohrnvirus</taxon>
        <taxon>Maxdohrnvirus SS2019XI</taxon>
    </lineage>
</organism>